<dbReference type="InterPro" id="IPR036754">
    <property type="entry name" value="YbaK/aa-tRNA-synt-asso_dom_sf"/>
</dbReference>
<dbReference type="Pfam" id="PF12643">
    <property type="entry name" value="MazG-like"/>
    <property type="match status" value="1"/>
</dbReference>
<accession>A0A101EK83</accession>
<evidence type="ECO:0000259" key="1">
    <source>
        <dbReference type="Pfam" id="PF04073"/>
    </source>
</evidence>
<dbReference type="GO" id="GO:0047840">
    <property type="term" value="F:dCTP diphosphatase activity"/>
    <property type="evidence" value="ECO:0007669"/>
    <property type="project" value="TreeGrafter"/>
</dbReference>
<dbReference type="CDD" id="cd11537">
    <property type="entry name" value="NTP-PPase_RS21-C6_like"/>
    <property type="match status" value="1"/>
</dbReference>
<dbReference type="SUPFAM" id="SSF55826">
    <property type="entry name" value="YbaK/ProRS associated domain"/>
    <property type="match status" value="1"/>
</dbReference>
<organism evidence="2 3">
    <name type="scientific">Thermococcus sibiricus</name>
    <dbReference type="NCBI Taxonomy" id="172049"/>
    <lineage>
        <taxon>Archaea</taxon>
        <taxon>Methanobacteriati</taxon>
        <taxon>Methanobacteriota</taxon>
        <taxon>Thermococci</taxon>
        <taxon>Thermococcales</taxon>
        <taxon>Thermococcaceae</taxon>
        <taxon>Thermococcus</taxon>
    </lineage>
</organism>
<dbReference type="GO" id="GO:0042262">
    <property type="term" value="P:DNA protection"/>
    <property type="evidence" value="ECO:0007669"/>
    <property type="project" value="TreeGrafter"/>
</dbReference>
<dbReference type="InterPro" id="IPR052555">
    <property type="entry name" value="dCTP_Pyrophosphatase"/>
</dbReference>
<dbReference type="PANTHER" id="PTHR46523">
    <property type="entry name" value="DCTP PYROPHOSPHATASE 1"/>
    <property type="match status" value="1"/>
</dbReference>
<keyword evidence="2" id="KW-0378">Hydrolase</keyword>
<evidence type="ECO:0000313" key="2">
    <source>
        <dbReference type="EMBL" id="KUK16919.1"/>
    </source>
</evidence>
<dbReference type="GO" id="GO:0005829">
    <property type="term" value="C:cytosol"/>
    <property type="evidence" value="ECO:0007669"/>
    <property type="project" value="TreeGrafter"/>
</dbReference>
<dbReference type="InterPro" id="IPR007214">
    <property type="entry name" value="YbaK/aa-tRNA-synth-assoc-dom"/>
</dbReference>
<dbReference type="GO" id="GO:0006253">
    <property type="term" value="P:dCTP catabolic process"/>
    <property type="evidence" value="ECO:0007669"/>
    <property type="project" value="TreeGrafter"/>
</dbReference>
<feature type="domain" description="YbaK/aminoacyl-tRNA synthetase-associated" evidence="1">
    <location>
        <begin position="125"/>
        <end position="239"/>
    </location>
</feature>
<dbReference type="Proteomes" id="UP000053911">
    <property type="component" value="Unassembled WGS sequence"/>
</dbReference>
<dbReference type="GO" id="GO:0002161">
    <property type="term" value="F:aminoacyl-tRNA deacylase activity"/>
    <property type="evidence" value="ECO:0007669"/>
    <property type="project" value="InterPro"/>
</dbReference>
<dbReference type="Gene3D" id="3.90.960.10">
    <property type="entry name" value="YbaK/aminoacyl-tRNA synthetase-associated domain"/>
    <property type="match status" value="1"/>
</dbReference>
<gene>
    <name evidence="2" type="ORF">XD54_1799</name>
</gene>
<sequence length="250" mass="28496">MSFKEIEEKAVKFRDERLWKKYHTPKNLAISLAIELGELLEHFQWETNEEILEKLNNTEIKEKIEDEIADIIIYLVLLAHELGIDLDKAVREKLKKNEEKYPAKEIRIEELIKELGGEIIEPKGEVKTVRQVVELLSIQPDQIIKSLLFIVNEKEPVLVIVDGSSKASLEKLSRIFGNIRMAKPKEVEQITGYKVGGIPPVGIPVKTVIDKKVVEKVFVIGGGGRVDRLSKLDPKKIVEFQKAEVLDISE</sequence>
<dbReference type="OMA" id="NEEKYPA"/>
<protein>
    <submittedName>
        <fullName evidence="2">Nucleotide pyrophosphohydrolase</fullName>
    </submittedName>
</protein>
<dbReference type="CDD" id="cd04332">
    <property type="entry name" value="YbaK_like"/>
    <property type="match status" value="1"/>
</dbReference>
<dbReference type="Pfam" id="PF04073">
    <property type="entry name" value="tRNA_edit"/>
    <property type="match status" value="1"/>
</dbReference>
<dbReference type="EMBL" id="LGFD01000048">
    <property type="protein sequence ID" value="KUK16919.1"/>
    <property type="molecule type" value="Genomic_DNA"/>
</dbReference>
<evidence type="ECO:0000313" key="3">
    <source>
        <dbReference type="Proteomes" id="UP000053911"/>
    </source>
</evidence>
<dbReference type="PATRIC" id="fig|172049.5.peg.1896"/>
<name>A0A101EK83_9EURY</name>
<dbReference type="InterPro" id="IPR025984">
    <property type="entry name" value="DCTPP"/>
</dbReference>
<dbReference type="PANTHER" id="PTHR46523:SF1">
    <property type="entry name" value="DCTP PYROPHOSPHATASE 1"/>
    <property type="match status" value="1"/>
</dbReference>
<proteinExistence type="predicted"/>
<dbReference type="SUPFAM" id="SSF101386">
    <property type="entry name" value="all-alpha NTP pyrophosphatases"/>
    <property type="match status" value="1"/>
</dbReference>
<dbReference type="RefSeq" id="WP_015850049.1">
    <property type="nucleotide sequence ID" value="NZ_LGFD01000048.1"/>
</dbReference>
<dbReference type="Gene3D" id="1.10.287.1080">
    <property type="entry name" value="MazG-like"/>
    <property type="match status" value="1"/>
</dbReference>
<comment type="caution">
    <text evidence="2">The sequence shown here is derived from an EMBL/GenBank/DDBJ whole genome shotgun (WGS) entry which is preliminary data.</text>
</comment>
<dbReference type="AlphaFoldDB" id="A0A101EK83"/>
<dbReference type="GeneID" id="8096792"/>
<reference evidence="3" key="1">
    <citation type="journal article" date="2015" name="MBio">
        <title>Genome-Resolved Metagenomic Analysis Reveals Roles for Candidate Phyla and Other Microbial Community Members in Biogeochemical Transformations in Oil Reservoirs.</title>
        <authorList>
            <person name="Hu P."/>
            <person name="Tom L."/>
            <person name="Singh A."/>
            <person name="Thomas B.C."/>
            <person name="Baker B.J."/>
            <person name="Piceno Y.M."/>
            <person name="Andersen G.L."/>
            <person name="Banfield J.F."/>
        </authorList>
    </citation>
    <scope>NUCLEOTIDE SEQUENCE [LARGE SCALE GENOMIC DNA]</scope>
</reference>